<keyword evidence="2" id="KW-1133">Transmembrane helix</keyword>
<evidence type="ECO:0000256" key="1">
    <source>
        <dbReference type="SAM" id="MobiDB-lite"/>
    </source>
</evidence>
<dbReference type="AlphaFoldDB" id="A0A401GI87"/>
<dbReference type="STRING" id="139825.A0A401GI87"/>
<comment type="caution">
    <text evidence="3">The sequence shown here is derived from an EMBL/GenBank/DDBJ whole genome shotgun (WGS) entry which is preliminary data.</text>
</comment>
<keyword evidence="4" id="KW-1185">Reference proteome</keyword>
<dbReference type="OrthoDB" id="294730at2759"/>
<dbReference type="EMBL" id="BFAD01000004">
    <property type="protein sequence ID" value="GBE81843.1"/>
    <property type="molecule type" value="Genomic_DNA"/>
</dbReference>
<accession>A0A401GI87</accession>
<evidence type="ECO:0000313" key="4">
    <source>
        <dbReference type="Proteomes" id="UP000287166"/>
    </source>
</evidence>
<name>A0A401GI87_9APHY</name>
<dbReference type="InParanoid" id="A0A401GI87"/>
<keyword evidence="2" id="KW-0812">Transmembrane</keyword>
<evidence type="ECO:0000313" key="3">
    <source>
        <dbReference type="EMBL" id="GBE81843.1"/>
    </source>
</evidence>
<dbReference type="RefSeq" id="XP_027612756.1">
    <property type="nucleotide sequence ID" value="XM_027756955.1"/>
</dbReference>
<reference evidence="3 4" key="1">
    <citation type="journal article" date="2018" name="Sci. Rep.">
        <title>Genome sequence of the cauliflower mushroom Sparassis crispa (Hanabiratake) and its association with beneficial usage.</title>
        <authorList>
            <person name="Kiyama R."/>
            <person name="Furutani Y."/>
            <person name="Kawaguchi K."/>
            <person name="Nakanishi T."/>
        </authorList>
    </citation>
    <scope>NUCLEOTIDE SEQUENCE [LARGE SCALE GENOMIC DNA]</scope>
</reference>
<proteinExistence type="predicted"/>
<dbReference type="Proteomes" id="UP000287166">
    <property type="component" value="Unassembled WGS sequence"/>
</dbReference>
<feature type="transmembrane region" description="Helical" evidence="2">
    <location>
        <begin position="87"/>
        <end position="109"/>
    </location>
</feature>
<feature type="region of interest" description="Disordered" evidence="1">
    <location>
        <begin position="1"/>
        <end position="20"/>
    </location>
</feature>
<feature type="transmembrane region" description="Helical" evidence="2">
    <location>
        <begin position="57"/>
        <end position="81"/>
    </location>
</feature>
<protein>
    <submittedName>
        <fullName evidence="3">Uncharacterized protein</fullName>
    </submittedName>
</protein>
<organism evidence="3 4">
    <name type="scientific">Sparassis crispa</name>
    <dbReference type="NCBI Taxonomy" id="139825"/>
    <lineage>
        <taxon>Eukaryota</taxon>
        <taxon>Fungi</taxon>
        <taxon>Dikarya</taxon>
        <taxon>Basidiomycota</taxon>
        <taxon>Agaricomycotina</taxon>
        <taxon>Agaricomycetes</taxon>
        <taxon>Polyporales</taxon>
        <taxon>Sparassidaceae</taxon>
        <taxon>Sparassis</taxon>
    </lineage>
</organism>
<dbReference type="GeneID" id="38778760"/>
<evidence type="ECO:0000256" key="2">
    <source>
        <dbReference type="SAM" id="Phobius"/>
    </source>
</evidence>
<keyword evidence="2" id="KW-0472">Membrane</keyword>
<sequence>MPPQSRDKYTHSALPPSSTHDTFSAGVTALYHVKHVAHQGFRHDDGYDSRHTTSHSFVGWAPWIGICLAIWTMALIIAEVIPFFNDLLGVIGSMFARWFIYGITGVLWFH</sequence>
<gene>
    <name evidence="3" type="ORF">SCP_0402170</name>
</gene>
<feature type="compositionally biased region" description="Basic and acidic residues" evidence="1">
    <location>
        <begin position="1"/>
        <end position="10"/>
    </location>
</feature>